<dbReference type="AlphaFoldDB" id="A0A6I4ILI2"/>
<evidence type="ECO:0008006" key="4">
    <source>
        <dbReference type="Google" id="ProtNLM"/>
    </source>
</evidence>
<feature type="transmembrane region" description="Helical" evidence="1">
    <location>
        <begin position="70"/>
        <end position="89"/>
    </location>
</feature>
<dbReference type="OrthoDB" id="1139505at2"/>
<name>A0A6I4ILI2_9FLAO</name>
<gene>
    <name evidence="2" type="ORF">GOQ30_08625</name>
</gene>
<dbReference type="EMBL" id="WQLW01000005">
    <property type="protein sequence ID" value="MVO09222.1"/>
    <property type="molecule type" value="Genomic_DNA"/>
</dbReference>
<evidence type="ECO:0000256" key="1">
    <source>
        <dbReference type="SAM" id="Phobius"/>
    </source>
</evidence>
<evidence type="ECO:0000313" key="2">
    <source>
        <dbReference type="EMBL" id="MVO09222.1"/>
    </source>
</evidence>
<comment type="caution">
    <text evidence="2">The sequence shown here is derived from an EMBL/GenBank/DDBJ whole genome shotgun (WGS) entry which is preliminary data.</text>
</comment>
<dbReference type="Proteomes" id="UP000431264">
    <property type="component" value="Unassembled WGS sequence"/>
</dbReference>
<keyword evidence="1" id="KW-1133">Transmembrane helix</keyword>
<dbReference type="RefSeq" id="WP_140997602.1">
    <property type="nucleotide sequence ID" value="NZ_VDCZ01000005.1"/>
</dbReference>
<protein>
    <recommendedName>
        <fullName evidence="4">Riboflavin synthase subunit beta</fullName>
    </recommendedName>
</protein>
<keyword evidence="1" id="KW-0472">Membrane</keyword>
<keyword evidence="1" id="KW-0812">Transmembrane</keyword>
<accession>A0A6I4ILI2</accession>
<evidence type="ECO:0000313" key="3">
    <source>
        <dbReference type="Proteomes" id="UP000431264"/>
    </source>
</evidence>
<sequence length="99" mass="11943">MIKFGRGQFKLPKNKKFNYTPRHYEGKKIDNLYDFDSIIKKDRDAVSYNDLRAHWSEARANSRNRGNRQFNLRILIIVLVLLLLFMYIIDFDLSIFKKQ</sequence>
<reference evidence="3" key="1">
    <citation type="submission" date="2019-05" db="EMBL/GenBank/DDBJ databases">
        <title>Flavobacterium profundi sp. nov., isolated from a deep-sea seamount.</title>
        <authorList>
            <person name="Zhang D.-C."/>
        </authorList>
    </citation>
    <scope>NUCLEOTIDE SEQUENCE [LARGE SCALE GENOMIC DNA]</scope>
    <source>
        <strain evidence="3">TP390</strain>
    </source>
</reference>
<organism evidence="2 3">
    <name type="scientific">Flavobacterium profundi</name>
    <dbReference type="NCBI Taxonomy" id="1774945"/>
    <lineage>
        <taxon>Bacteria</taxon>
        <taxon>Pseudomonadati</taxon>
        <taxon>Bacteroidota</taxon>
        <taxon>Flavobacteriia</taxon>
        <taxon>Flavobacteriales</taxon>
        <taxon>Flavobacteriaceae</taxon>
        <taxon>Flavobacterium</taxon>
    </lineage>
</organism>
<proteinExistence type="predicted"/>
<keyword evidence="3" id="KW-1185">Reference proteome</keyword>